<evidence type="ECO:0000259" key="1">
    <source>
        <dbReference type="Pfam" id="PF13472"/>
    </source>
</evidence>
<organism evidence="2 3">
    <name type="scientific">Waterburya agarophytonicola KI4</name>
    <dbReference type="NCBI Taxonomy" id="2874699"/>
    <lineage>
        <taxon>Bacteria</taxon>
        <taxon>Bacillati</taxon>
        <taxon>Cyanobacteriota</taxon>
        <taxon>Cyanophyceae</taxon>
        <taxon>Pleurocapsales</taxon>
        <taxon>Hyellaceae</taxon>
        <taxon>Waterburya</taxon>
        <taxon>Waterburya agarophytonicola</taxon>
    </lineage>
</organism>
<gene>
    <name evidence="2" type="ORF">I4641_06505</name>
</gene>
<accession>A0A964BNE6</accession>
<dbReference type="EMBL" id="JADWDC010000011">
    <property type="protein sequence ID" value="MCC0176629.1"/>
    <property type="molecule type" value="Genomic_DNA"/>
</dbReference>
<proteinExistence type="predicted"/>
<dbReference type="CDD" id="cd00229">
    <property type="entry name" value="SGNH_hydrolase"/>
    <property type="match status" value="1"/>
</dbReference>
<comment type="caution">
    <text evidence="2">The sequence shown here is derived from an EMBL/GenBank/DDBJ whole genome shotgun (WGS) entry which is preliminary data.</text>
</comment>
<dbReference type="Pfam" id="PF13472">
    <property type="entry name" value="Lipase_GDSL_2"/>
    <property type="match status" value="1"/>
</dbReference>
<name>A0A964BNE6_9CYAN</name>
<dbReference type="SUPFAM" id="SSF52266">
    <property type="entry name" value="SGNH hydrolase"/>
    <property type="match status" value="1"/>
</dbReference>
<feature type="domain" description="SGNH hydrolase-type esterase" evidence="1">
    <location>
        <begin position="82"/>
        <end position="295"/>
    </location>
</feature>
<keyword evidence="2" id="KW-0378">Hydrolase</keyword>
<dbReference type="RefSeq" id="WP_229639667.1">
    <property type="nucleotide sequence ID" value="NZ_JADWDC010000011.1"/>
</dbReference>
<keyword evidence="3" id="KW-1185">Reference proteome</keyword>
<reference evidence="2" key="1">
    <citation type="journal article" date="2021" name="Antonie Van Leeuwenhoek">
        <title>Draft genome and description of Waterburya agarophytonicola gen. nov. sp. nov. (Pleurocapsales, Cyanobacteria): a seaweed symbiont.</title>
        <authorList>
            <person name="Bonthond G."/>
            <person name="Shalygin S."/>
            <person name="Bayer T."/>
            <person name="Weinberger F."/>
        </authorList>
    </citation>
    <scope>NUCLEOTIDE SEQUENCE</scope>
    <source>
        <strain evidence="2">KI4</strain>
    </source>
</reference>
<sequence length="315" mass="35683">MKILFIILAGTFGFGAIAEIGLRITQGLGNPPLYIADRDIGYLLAPNQKLRRGGNLIATNSYSMRDRELKPEKEREKKRIFLLGDSVVNGSWWTDQSKILPALVEEKLQKTQSNKFEVFNASTNSWGPRNELAYIQRYGLFDTDLLILVINTDDLFATEPTSLVVGKSPSYPDKAPTLALIELYQFYLAPPRQIPELEKMRSARAENLTANLAAIQEIKAIAQKSNTQFILALTPLLREFEPEGSTSEETAARMSLEKLVEKEKINYLDFLKIWSDFPQPEFLYRDFIHPSPQGNTKVVEQVILSIEQLLITSDQ</sequence>
<dbReference type="InterPro" id="IPR013830">
    <property type="entry name" value="SGNH_hydro"/>
</dbReference>
<dbReference type="AlphaFoldDB" id="A0A964BNE6"/>
<evidence type="ECO:0000313" key="2">
    <source>
        <dbReference type="EMBL" id="MCC0176629.1"/>
    </source>
</evidence>
<evidence type="ECO:0000313" key="3">
    <source>
        <dbReference type="Proteomes" id="UP000729733"/>
    </source>
</evidence>
<dbReference type="GO" id="GO:0016787">
    <property type="term" value="F:hydrolase activity"/>
    <property type="evidence" value="ECO:0007669"/>
    <property type="project" value="UniProtKB-KW"/>
</dbReference>
<dbReference type="InterPro" id="IPR036514">
    <property type="entry name" value="SGNH_hydro_sf"/>
</dbReference>
<dbReference type="Gene3D" id="3.40.50.1110">
    <property type="entry name" value="SGNH hydrolase"/>
    <property type="match status" value="1"/>
</dbReference>
<protein>
    <submittedName>
        <fullName evidence="2">SGNH/GDSL hydrolase family protein</fullName>
    </submittedName>
</protein>
<dbReference type="Proteomes" id="UP000729733">
    <property type="component" value="Unassembled WGS sequence"/>
</dbReference>